<reference evidence="8 9" key="1">
    <citation type="journal article" date="2016" name="Nat. Biotechnol.">
        <title>Measurement of bacterial replication rates in microbial communities.</title>
        <authorList>
            <person name="Brown C.T."/>
            <person name="Olm M.R."/>
            <person name="Thomas B.C."/>
            <person name="Banfield J.F."/>
        </authorList>
    </citation>
    <scope>NUCLEOTIDE SEQUENCE [LARGE SCALE GENOMIC DNA]</scope>
    <source>
        <strain evidence="8">46_33</strain>
    </source>
</reference>
<dbReference type="RefSeq" id="WP_368483880.1">
    <property type="nucleotide sequence ID" value="NZ_CAJLOJ010000026.1"/>
</dbReference>
<keyword evidence="3 6" id="KW-0489">Methyltransferase</keyword>
<proteinExistence type="inferred from homology"/>
<dbReference type="FunFam" id="3.30.950.10:FF:000002">
    <property type="entry name" value="Ribosomal RNA small subunit methyltransferase I"/>
    <property type="match status" value="1"/>
</dbReference>
<comment type="caution">
    <text evidence="8">The sequence shown here is derived from an EMBL/GenBank/DDBJ whole genome shotgun (WGS) entry which is preliminary data.</text>
</comment>
<dbReference type="InterPro" id="IPR014776">
    <property type="entry name" value="4pyrrole_Mease_sub2"/>
</dbReference>
<dbReference type="Proteomes" id="UP000186777">
    <property type="component" value="Unassembled WGS sequence"/>
</dbReference>
<accession>A0A1Q6RB83</accession>
<dbReference type="PANTHER" id="PTHR46111">
    <property type="entry name" value="RIBOSOMAL RNA SMALL SUBUNIT METHYLTRANSFERASE I"/>
    <property type="match status" value="1"/>
</dbReference>
<dbReference type="NCBIfam" id="TIGR00096">
    <property type="entry name" value="16S rRNA (cytidine(1402)-2'-O)-methyltransferase"/>
    <property type="match status" value="1"/>
</dbReference>
<dbReference type="Gene3D" id="3.40.1010.10">
    <property type="entry name" value="Cobalt-precorrin-4 Transmethylase, Domain 1"/>
    <property type="match status" value="1"/>
</dbReference>
<evidence type="ECO:0000313" key="8">
    <source>
        <dbReference type="EMBL" id="OLA39580.1"/>
    </source>
</evidence>
<dbReference type="CDD" id="cd11648">
    <property type="entry name" value="RsmI"/>
    <property type="match status" value="1"/>
</dbReference>
<comment type="function">
    <text evidence="6">Catalyzes the 2'-O-methylation of the ribose of cytidine 1402 (C1402) in 16S rRNA.</text>
</comment>
<dbReference type="STRING" id="626940.BHW43_01470"/>
<dbReference type="FunFam" id="3.40.1010.10:FF:000007">
    <property type="entry name" value="Ribosomal RNA small subunit methyltransferase I"/>
    <property type="match status" value="1"/>
</dbReference>
<dbReference type="InterPro" id="IPR000878">
    <property type="entry name" value="4pyrrol_Mease"/>
</dbReference>
<dbReference type="InterPro" id="IPR014777">
    <property type="entry name" value="4pyrrole_Mease_sub1"/>
</dbReference>
<organism evidence="8 9">
    <name type="scientific">Phascolarctobacterium succinatutens</name>
    <dbReference type="NCBI Taxonomy" id="626940"/>
    <lineage>
        <taxon>Bacteria</taxon>
        <taxon>Bacillati</taxon>
        <taxon>Bacillota</taxon>
        <taxon>Negativicutes</taxon>
        <taxon>Acidaminococcales</taxon>
        <taxon>Acidaminococcaceae</taxon>
        <taxon>Phascolarctobacterium</taxon>
    </lineage>
</organism>
<name>A0A1Q6RB83_9FIRM</name>
<dbReference type="EMBL" id="MNTG01000001">
    <property type="protein sequence ID" value="OLA39580.1"/>
    <property type="molecule type" value="Genomic_DNA"/>
</dbReference>
<protein>
    <recommendedName>
        <fullName evidence="6">Ribosomal RNA small subunit methyltransferase I</fullName>
        <ecNumber evidence="6">2.1.1.198</ecNumber>
    </recommendedName>
    <alternativeName>
        <fullName evidence="6">16S rRNA 2'-O-ribose C1402 methyltransferase</fullName>
    </alternativeName>
    <alternativeName>
        <fullName evidence="6">rRNA (cytidine-2'-O-)-methyltransferase RsmI</fullName>
    </alternativeName>
</protein>
<dbReference type="GO" id="GO:0070677">
    <property type="term" value="F:rRNA (cytosine-2'-O-)-methyltransferase activity"/>
    <property type="evidence" value="ECO:0007669"/>
    <property type="project" value="UniProtKB-UniRule"/>
</dbReference>
<dbReference type="PIRSF" id="PIRSF005917">
    <property type="entry name" value="MTase_YraL"/>
    <property type="match status" value="1"/>
</dbReference>
<feature type="domain" description="Tetrapyrrole methylase" evidence="7">
    <location>
        <begin position="17"/>
        <end position="214"/>
    </location>
</feature>
<dbReference type="Gene3D" id="3.30.950.10">
    <property type="entry name" value="Methyltransferase, Cobalt-precorrin-4 Transmethylase, Domain 2"/>
    <property type="match status" value="1"/>
</dbReference>
<dbReference type="EC" id="2.1.1.198" evidence="6"/>
<evidence type="ECO:0000259" key="7">
    <source>
        <dbReference type="Pfam" id="PF00590"/>
    </source>
</evidence>
<evidence type="ECO:0000313" key="9">
    <source>
        <dbReference type="Proteomes" id="UP000186777"/>
    </source>
</evidence>
<evidence type="ECO:0000256" key="6">
    <source>
        <dbReference type="HAMAP-Rule" id="MF_01877"/>
    </source>
</evidence>
<dbReference type="InterPro" id="IPR035996">
    <property type="entry name" value="4pyrrol_Methylase_sf"/>
</dbReference>
<gene>
    <name evidence="6" type="primary">rsmI</name>
    <name evidence="8" type="ORF">BHW43_01470</name>
</gene>
<keyword evidence="4 6" id="KW-0808">Transferase</keyword>
<evidence type="ECO:0000256" key="3">
    <source>
        <dbReference type="ARBA" id="ARBA00022603"/>
    </source>
</evidence>
<dbReference type="Pfam" id="PF00590">
    <property type="entry name" value="TP_methylase"/>
    <property type="match status" value="1"/>
</dbReference>
<keyword evidence="5 6" id="KW-0949">S-adenosyl-L-methionine</keyword>
<dbReference type="GO" id="GO:0005737">
    <property type="term" value="C:cytoplasm"/>
    <property type="evidence" value="ECO:0007669"/>
    <property type="project" value="UniProtKB-SubCell"/>
</dbReference>
<comment type="subcellular location">
    <subcellularLocation>
        <location evidence="6">Cytoplasm</location>
    </subcellularLocation>
</comment>
<evidence type="ECO:0000256" key="5">
    <source>
        <dbReference type="ARBA" id="ARBA00022691"/>
    </source>
</evidence>
<keyword evidence="1 6" id="KW-0963">Cytoplasm</keyword>
<comment type="similarity">
    <text evidence="6">Belongs to the methyltransferase superfamily. RsmI family.</text>
</comment>
<evidence type="ECO:0000256" key="2">
    <source>
        <dbReference type="ARBA" id="ARBA00022552"/>
    </source>
</evidence>
<dbReference type="AlphaFoldDB" id="A0A1Q6RB83"/>
<dbReference type="InterPro" id="IPR008189">
    <property type="entry name" value="rRNA_ssu_MeTfrase_I"/>
</dbReference>
<comment type="catalytic activity">
    <reaction evidence="6">
        <text>cytidine(1402) in 16S rRNA + S-adenosyl-L-methionine = 2'-O-methylcytidine(1402) in 16S rRNA + S-adenosyl-L-homocysteine + H(+)</text>
        <dbReference type="Rhea" id="RHEA:42924"/>
        <dbReference type="Rhea" id="RHEA-COMP:10285"/>
        <dbReference type="Rhea" id="RHEA-COMP:10286"/>
        <dbReference type="ChEBI" id="CHEBI:15378"/>
        <dbReference type="ChEBI" id="CHEBI:57856"/>
        <dbReference type="ChEBI" id="CHEBI:59789"/>
        <dbReference type="ChEBI" id="CHEBI:74495"/>
        <dbReference type="ChEBI" id="CHEBI:82748"/>
        <dbReference type="EC" id="2.1.1.198"/>
    </reaction>
</comment>
<sequence length="295" mass="32260">MIGGGAVTAEQNNIYGTLYLCATPIGNLEDMTPRALRMLQEADLIAAEDTRHTLQLLNHFNIKGRLVRYDEHSKDKQGEYLLGQLLEGKNVALVSDAGFPGIADPGEALAHDAIAHGIRVVPVPGANAALCALIASGLPTYPFFFGGFLPKSKRNRREQLEQWQHIPATIILYEAPHRIVEVLKDILAAWGDRPLAAARELTKLHEEFYRGTVSGCLEWLEANSPRGEFCLVLGAGDGAFAAAEEELEPLDEVRKLMADGVDKKAALAQVAKKRKIPKRELYNQLISEGDGSDND</sequence>
<keyword evidence="2 6" id="KW-0698">rRNA processing</keyword>
<dbReference type="HAMAP" id="MF_01877">
    <property type="entry name" value="16SrRNA_methyltr_I"/>
    <property type="match status" value="1"/>
</dbReference>
<evidence type="ECO:0000256" key="1">
    <source>
        <dbReference type="ARBA" id="ARBA00022490"/>
    </source>
</evidence>
<evidence type="ECO:0000256" key="4">
    <source>
        <dbReference type="ARBA" id="ARBA00022679"/>
    </source>
</evidence>
<dbReference type="PANTHER" id="PTHR46111:SF1">
    <property type="entry name" value="RIBOSOMAL RNA SMALL SUBUNIT METHYLTRANSFERASE I"/>
    <property type="match status" value="1"/>
</dbReference>
<dbReference type="SUPFAM" id="SSF53790">
    <property type="entry name" value="Tetrapyrrole methylase"/>
    <property type="match status" value="1"/>
</dbReference>